<dbReference type="PROSITE" id="PS50222">
    <property type="entry name" value="EF_HAND_2"/>
    <property type="match status" value="2"/>
</dbReference>
<reference evidence="7" key="1">
    <citation type="submission" date="2021-02" db="EMBL/GenBank/DDBJ databases">
        <authorList>
            <person name="Nowell W R."/>
        </authorList>
    </citation>
    <scope>NUCLEOTIDE SEQUENCE</scope>
    <source>
        <strain evidence="7">Ploen Becks lab</strain>
    </source>
</reference>
<evidence type="ECO:0000256" key="5">
    <source>
        <dbReference type="ARBA" id="ARBA00023211"/>
    </source>
</evidence>
<dbReference type="Proteomes" id="UP000663879">
    <property type="component" value="Unassembled WGS sequence"/>
</dbReference>
<dbReference type="PANTHER" id="PTHR45668">
    <property type="entry name" value="SERINE/THREONINE-PROTEIN PHOSPHATASE 5-RELATED"/>
    <property type="match status" value="1"/>
</dbReference>
<accession>A0A813TY08</accession>
<dbReference type="InterPro" id="IPR018247">
    <property type="entry name" value="EF_Hand_1_Ca_BS"/>
</dbReference>
<dbReference type="PRINTS" id="PR00114">
    <property type="entry name" value="STPHPHTASE"/>
</dbReference>
<comment type="cofactor">
    <cofactor evidence="1">
        <name>Mn(2+)</name>
        <dbReference type="ChEBI" id="CHEBI:29035"/>
    </cofactor>
</comment>
<dbReference type="SMART" id="SM00156">
    <property type="entry name" value="PP2Ac"/>
    <property type="match status" value="1"/>
</dbReference>
<dbReference type="GO" id="GO:0016787">
    <property type="term" value="F:hydrolase activity"/>
    <property type="evidence" value="ECO:0007669"/>
    <property type="project" value="InterPro"/>
</dbReference>
<dbReference type="OrthoDB" id="293868at2759"/>
<dbReference type="EMBL" id="CAJNOC010000905">
    <property type="protein sequence ID" value="CAF0815610.1"/>
    <property type="molecule type" value="Genomic_DNA"/>
</dbReference>
<name>A0A813TY08_9BILA</name>
<protein>
    <recommendedName>
        <fullName evidence="6">EF-hand domain-containing protein</fullName>
    </recommendedName>
</protein>
<evidence type="ECO:0000256" key="2">
    <source>
        <dbReference type="ARBA" id="ARBA00008294"/>
    </source>
</evidence>
<dbReference type="InterPro" id="IPR029052">
    <property type="entry name" value="Metallo-depent_PP-like"/>
</dbReference>
<dbReference type="SMART" id="SM00054">
    <property type="entry name" value="EFh"/>
    <property type="match status" value="3"/>
</dbReference>
<keyword evidence="3" id="KW-0479">Metal-binding</keyword>
<keyword evidence="4" id="KW-0106">Calcium</keyword>
<dbReference type="InterPro" id="IPR011992">
    <property type="entry name" value="EF-hand-dom_pair"/>
</dbReference>
<dbReference type="SUPFAM" id="SSF47473">
    <property type="entry name" value="EF-hand"/>
    <property type="match status" value="1"/>
</dbReference>
<comment type="caution">
    <text evidence="7">The sequence shown here is derived from an EMBL/GenBank/DDBJ whole genome shotgun (WGS) entry which is preliminary data.</text>
</comment>
<dbReference type="SUPFAM" id="SSF56300">
    <property type="entry name" value="Metallo-dependent phosphatases"/>
    <property type="match status" value="1"/>
</dbReference>
<proteinExistence type="inferred from homology"/>
<dbReference type="InterPro" id="IPR051134">
    <property type="entry name" value="PPP_phosphatase"/>
</dbReference>
<dbReference type="InterPro" id="IPR004843">
    <property type="entry name" value="Calcineurin-like_PHP"/>
</dbReference>
<dbReference type="InterPro" id="IPR002048">
    <property type="entry name" value="EF_hand_dom"/>
</dbReference>
<keyword evidence="8" id="KW-1185">Reference proteome</keyword>
<evidence type="ECO:0000259" key="6">
    <source>
        <dbReference type="PROSITE" id="PS50222"/>
    </source>
</evidence>
<comment type="similarity">
    <text evidence="2">Belongs to the PPP phosphatase family.</text>
</comment>
<dbReference type="Pfam" id="PF00149">
    <property type="entry name" value="Metallophos"/>
    <property type="match status" value="1"/>
</dbReference>
<evidence type="ECO:0000256" key="4">
    <source>
        <dbReference type="ARBA" id="ARBA00022837"/>
    </source>
</evidence>
<feature type="domain" description="EF-hand" evidence="6">
    <location>
        <begin position="189"/>
        <end position="224"/>
    </location>
</feature>
<dbReference type="Pfam" id="PF13499">
    <property type="entry name" value="EF-hand_7"/>
    <property type="match status" value="1"/>
</dbReference>
<evidence type="ECO:0000256" key="1">
    <source>
        <dbReference type="ARBA" id="ARBA00001936"/>
    </source>
</evidence>
<evidence type="ECO:0000256" key="3">
    <source>
        <dbReference type="ARBA" id="ARBA00022723"/>
    </source>
</evidence>
<dbReference type="PROSITE" id="PS00018">
    <property type="entry name" value="EF_HAND_1"/>
    <property type="match status" value="1"/>
</dbReference>
<dbReference type="InterPro" id="IPR006186">
    <property type="entry name" value="Ser/Thr-sp_prot-phosphatase"/>
</dbReference>
<dbReference type="GO" id="GO:0005509">
    <property type="term" value="F:calcium ion binding"/>
    <property type="evidence" value="ECO:0007669"/>
    <property type="project" value="InterPro"/>
</dbReference>
<evidence type="ECO:0000313" key="7">
    <source>
        <dbReference type="EMBL" id="CAF0815610.1"/>
    </source>
</evidence>
<keyword evidence="5" id="KW-0464">Manganese</keyword>
<organism evidence="7 8">
    <name type="scientific">Brachionus calyciflorus</name>
    <dbReference type="NCBI Taxonomy" id="104777"/>
    <lineage>
        <taxon>Eukaryota</taxon>
        <taxon>Metazoa</taxon>
        <taxon>Spiralia</taxon>
        <taxon>Gnathifera</taxon>
        <taxon>Rotifera</taxon>
        <taxon>Eurotatoria</taxon>
        <taxon>Monogononta</taxon>
        <taxon>Pseudotrocha</taxon>
        <taxon>Ploima</taxon>
        <taxon>Brachionidae</taxon>
        <taxon>Brachionus</taxon>
    </lineage>
</organism>
<dbReference type="AlphaFoldDB" id="A0A813TY08"/>
<dbReference type="Gene3D" id="3.60.21.10">
    <property type="match status" value="1"/>
</dbReference>
<dbReference type="PANTHER" id="PTHR45668:SF3">
    <property type="entry name" value="SERINE_THREONINE-PROTEIN PHOSPHATASE RDGC"/>
    <property type="match status" value="1"/>
</dbReference>
<evidence type="ECO:0000313" key="8">
    <source>
        <dbReference type="Proteomes" id="UP000663879"/>
    </source>
</evidence>
<dbReference type="Gene3D" id="1.10.238.10">
    <property type="entry name" value="EF-hand"/>
    <property type="match status" value="2"/>
</dbReference>
<gene>
    <name evidence="7" type="ORF">OXX778_LOCUS7196</name>
</gene>
<sequence length="352" mass="41422">MPLATILNNRITDKKYFVVHGGIADRIDLEFVQVKLDRTKFKQIHRENIKNEHEAYETKLVCDFLWSDPIRSENGKTKTGCFFNSNRNLGSFFGEDVTKDFCERHGFNCIIRSHQVRAKGYSEDHHKCITVFSASHYCDGHNYGAVLKFTPDGHKPKPHRYKTKTGDISDDTFLKTQNLMKRFKILIQKNESEFQKRFEKYDKENTGWIKSTQWAQVLSNFFNEEISVEQLSVLKSFLCECNLDKDLVNYRTMFKQKIGDEKRGKFFDKNTKEVIENLFYLIDRNNDKRISINDAKEALKIVNERLGGTHLFHNAHEFIKLMDKNQDNIIDLDDFKKTFLQDQEVIQSTNEL</sequence>
<feature type="domain" description="EF-hand" evidence="6">
    <location>
        <begin position="270"/>
        <end position="305"/>
    </location>
</feature>